<organism evidence="2 3">
    <name type="scientific">Streptomyces chitinivorans</name>
    <dbReference type="NCBI Taxonomy" id="1257027"/>
    <lineage>
        <taxon>Bacteria</taxon>
        <taxon>Bacillati</taxon>
        <taxon>Actinomycetota</taxon>
        <taxon>Actinomycetes</taxon>
        <taxon>Kitasatosporales</taxon>
        <taxon>Streptomycetaceae</taxon>
        <taxon>Streptomyces</taxon>
    </lineage>
</organism>
<proteinExistence type="predicted"/>
<accession>A0ABW7HMG3</accession>
<keyword evidence="1" id="KW-0732">Signal</keyword>
<evidence type="ECO:0000256" key="1">
    <source>
        <dbReference type="SAM" id="SignalP"/>
    </source>
</evidence>
<sequence>MRKRILGVLAAAAAFAGVVAATTTPASTAAPAAVSASTTTSTTDTGWITQEEVHSSTNTAVAVDKVTPAGTVQVRHGIHAGKQHGWGRAVNPTADYNLIFEVDLNGDRRPEKQWTWSYLPEGGLRWTGGYPTSSSSDRAFRACITRHSSCSKTTSDYRTAWW</sequence>
<feature type="signal peptide" evidence="1">
    <location>
        <begin position="1"/>
        <end position="20"/>
    </location>
</feature>
<comment type="caution">
    <text evidence="2">The sequence shown here is derived from an EMBL/GenBank/DDBJ whole genome shotgun (WGS) entry which is preliminary data.</text>
</comment>
<feature type="chain" id="PRO_5045773689" evidence="1">
    <location>
        <begin position="21"/>
        <end position="162"/>
    </location>
</feature>
<protein>
    <submittedName>
        <fullName evidence="2">Uncharacterized protein</fullName>
    </submittedName>
</protein>
<dbReference type="EMBL" id="JBIHMK010000005">
    <property type="protein sequence ID" value="MFH0247049.1"/>
    <property type="molecule type" value="Genomic_DNA"/>
</dbReference>
<dbReference type="Proteomes" id="UP001607069">
    <property type="component" value="Unassembled WGS sequence"/>
</dbReference>
<evidence type="ECO:0000313" key="3">
    <source>
        <dbReference type="Proteomes" id="UP001607069"/>
    </source>
</evidence>
<name>A0ABW7HMG3_9ACTN</name>
<gene>
    <name evidence="2" type="ORF">ACG5V6_02290</name>
</gene>
<evidence type="ECO:0000313" key="2">
    <source>
        <dbReference type="EMBL" id="MFH0247049.1"/>
    </source>
</evidence>
<reference evidence="2 3" key="1">
    <citation type="submission" date="2024-10" db="EMBL/GenBank/DDBJ databases">
        <authorList>
            <person name="Cho J.-C."/>
        </authorList>
    </citation>
    <scope>NUCLEOTIDE SEQUENCE [LARGE SCALE GENOMIC DNA]</scope>
    <source>
        <strain evidence="2 3">KCTC29696</strain>
    </source>
</reference>
<keyword evidence="3" id="KW-1185">Reference proteome</keyword>
<dbReference type="RefSeq" id="WP_279951566.1">
    <property type="nucleotide sequence ID" value="NZ_BAABEN010000002.1"/>
</dbReference>